<name>C7MQD7_SACVD</name>
<dbReference type="InterPro" id="IPR010179">
    <property type="entry name" value="CRISPR-assoc_prot_Cse3"/>
</dbReference>
<dbReference type="EMBL" id="CP001683">
    <property type="protein sequence ID" value="ACU96436.1"/>
    <property type="molecule type" value="Genomic_DNA"/>
</dbReference>
<dbReference type="STRING" id="471857.Svir_13920"/>
<dbReference type="Pfam" id="PF08798">
    <property type="entry name" value="CRISPR_assoc"/>
    <property type="match status" value="1"/>
</dbReference>
<dbReference type="SUPFAM" id="SSF117987">
    <property type="entry name" value="CRISPR-associated protein"/>
    <property type="match status" value="1"/>
</dbReference>
<proteinExistence type="predicted"/>
<sequence>MPTYLTKITTPKSVTRDIHRTHKILTTAVCPPNITTPGRVATRLLHRVERGGREILAQSATPLDPTRLEGGCVIAGTKLLDPLLDHLDNGTVVRYKITANPVHAPNRVRRPITDPDRILAWWHRTADRIGLVLDSTALLDTAKTSGMRRDQRVVVQTATMEGVATIRDVDTVRDAIVLGVGHARAYGCGLLSVVPLE</sequence>
<dbReference type="Proteomes" id="UP000000841">
    <property type="component" value="Chromosome"/>
</dbReference>
<dbReference type="KEGG" id="svi:Svir_13920"/>
<reference evidence="1 2" key="1">
    <citation type="journal article" date="2009" name="Stand. Genomic Sci.">
        <title>Complete genome sequence of Saccharomonospora viridis type strain (P101).</title>
        <authorList>
            <person name="Pati A."/>
            <person name="Sikorski J."/>
            <person name="Nolan M."/>
            <person name="Lapidus A."/>
            <person name="Copeland A."/>
            <person name="Glavina Del Rio T."/>
            <person name="Lucas S."/>
            <person name="Chen F."/>
            <person name="Tice H."/>
            <person name="Pitluck S."/>
            <person name="Cheng J.F."/>
            <person name="Chertkov O."/>
            <person name="Brettin T."/>
            <person name="Han C."/>
            <person name="Detter J.C."/>
            <person name="Kuske C."/>
            <person name="Bruce D."/>
            <person name="Goodwin L."/>
            <person name="Chain P."/>
            <person name="D'haeseleer P."/>
            <person name="Chen A."/>
            <person name="Palaniappan K."/>
            <person name="Ivanova N."/>
            <person name="Mavromatis K."/>
            <person name="Mikhailova N."/>
            <person name="Rohde M."/>
            <person name="Tindall B.J."/>
            <person name="Goker M."/>
            <person name="Bristow J."/>
            <person name="Eisen J.A."/>
            <person name="Markowitz V."/>
            <person name="Hugenholtz P."/>
            <person name="Kyrpides N.C."/>
            <person name="Klenk H.P."/>
        </authorList>
    </citation>
    <scope>NUCLEOTIDE SEQUENCE [LARGE SCALE GENOMIC DNA]</scope>
    <source>
        <strain evidence="2">ATCC 15386 / DSM 43017 / JCM 3036 / NBRC 12207 / P101</strain>
    </source>
</reference>
<dbReference type="RefSeq" id="WP_015785751.1">
    <property type="nucleotide sequence ID" value="NC_013159.1"/>
</dbReference>
<evidence type="ECO:0000313" key="1">
    <source>
        <dbReference type="EMBL" id="ACU96436.1"/>
    </source>
</evidence>
<dbReference type="HOGENOM" id="CLU_080982_0_2_11"/>
<organism evidence="1 2">
    <name type="scientific">Saccharomonospora viridis (strain ATCC 15386 / DSM 43017 / JCM 3036 / CCUG 5913 / NBRC 12207 / NCIMB 9602 / P101)</name>
    <name type="common">Thermoactinomyces viridis</name>
    <dbReference type="NCBI Taxonomy" id="471857"/>
    <lineage>
        <taxon>Bacteria</taxon>
        <taxon>Bacillati</taxon>
        <taxon>Actinomycetota</taxon>
        <taxon>Actinomycetes</taxon>
        <taxon>Pseudonocardiales</taxon>
        <taxon>Pseudonocardiaceae</taxon>
        <taxon>Saccharomonospora</taxon>
    </lineage>
</organism>
<dbReference type="Gene3D" id="3.30.70.1210">
    <property type="entry name" value="Crispr-associated protein, domain 2"/>
    <property type="match status" value="1"/>
</dbReference>
<keyword evidence="2" id="KW-1185">Reference proteome</keyword>
<protein>
    <submittedName>
        <fullName evidence="1">CRISPR-associated protein, Cse3 family</fullName>
    </submittedName>
</protein>
<dbReference type="AlphaFoldDB" id="C7MQD7"/>
<dbReference type="SMART" id="SM01101">
    <property type="entry name" value="CRISPR_assoc"/>
    <property type="match status" value="1"/>
</dbReference>
<gene>
    <name evidence="1" type="ordered locus">Svir_13920</name>
</gene>
<accession>C7MQD7</accession>
<evidence type="ECO:0000313" key="2">
    <source>
        <dbReference type="Proteomes" id="UP000000841"/>
    </source>
</evidence>